<gene>
    <name evidence="4" type="ordered locus">Cabther_A0176</name>
</gene>
<evidence type="ECO:0000313" key="4">
    <source>
        <dbReference type="EMBL" id="AEP10949.1"/>
    </source>
</evidence>
<dbReference type="KEGG" id="ctm:Cabther_A0176"/>
<keyword evidence="1" id="KW-0051">Antiviral defense</keyword>
<evidence type="ECO:0000313" key="5">
    <source>
        <dbReference type="Proteomes" id="UP000006791"/>
    </source>
</evidence>
<feature type="compositionally biased region" description="Polar residues" evidence="2">
    <location>
        <begin position="286"/>
        <end position="297"/>
    </location>
</feature>
<evidence type="ECO:0000259" key="3">
    <source>
        <dbReference type="Pfam" id="PF03787"/>
    </source>
</evidence>
<sequence>MENKAPTYASLLKLRRPPDAAEIALPIEVVTPILGGSPQTRTIDAVDIIRAATIRGHLRLWWRALYAHQYDCPTALYKDESERWGRAADEHGGRSAVEISVHVTHPGQVDTTDIQLYDSKEAKATVGAYALWPARKDKNQATAPRRRPGTRFRLTLRVPAHYEAEIRATLRAWLLFGGYGSRTRRGLGSFKLIEAADKWLPKMPDKEEDQGKGLREAFRSLFGRDIFAAPGKSPTDVPWLAGATLHIGKAVPEAEKAWTTALDWLRHFRQGTDGPPGQRAREPGTGKTQPNRPSISNWPEADKVRHLTGKTQSHPPRHNQIPVWPRAGFGLPIIGQFQKQGRNGKHYDEPDGFELRWRRQQGDNQQQDETEEYDRLASPLIVKALPLANGQFVPCALWLNRAYPPGEVFLRSVENSAAPFDQLVAPGDTPQFSVLDGKQSLREAFFDWLRAKHQTTVVAL</sequence>
<protein>
    <submittedName>
        <fullName evidence="4">CRISPR-associated RAMP protein, Cmr1 family</fullName>
    </submittedName>
</protein>
<dbReference type="GO" id="GO:0051607">
    <property type="term" value="P:defense response to virus"/>
    <property type="evidence" value="ECO:0007669"/>
    <property type="project" value="UniProtKB-KW"/>
</dbReference>
<name>G2LGI9_CHLTF</name>
<dbReference type="Pfam" id="PF03787">
    <property type="entry name" value="RAMPs"/>
    <property type="match status" value="1"/>
</dbReference>
<dbReference type="OrthoDB" id="190500at2"/>
<dbReference type="NCBIfam" id="TIGR01894">
    <property type="entry name" value="cas_TM1795_cmr1"/>
    <property type="match status" value="1"/>
</dbReference>
<dbReference type="HOGENOM" id="CLU_043263_0_0_0"/>
<feature type="domain" description="CRISPR type III-associated protein" evidence="3">
    <location>
        <begin position="27"/>
        <end position="191"/>
    </location>
</feature>
<dbReference type="InterPro" id="IPR007522">
    <property type="entry name" value="CRISPR-assoc_prot_TM1795"/>
</dbReference>
<proteinExistence type="predicted"/>
<accession>G2LGI9</accession>
<dbReference type="RefSeq" id="WP_014098687.1">
    <property type="nucleotide sequence ID" value="NC_016024.1"/>
</dbReference>
<evidence type="ECO:0000256" key="2">
    <source>
        <dbReference type="SAM" id="MobiDB-lite"/>
    </source>
</evidence>
<dbReference type="InterPro" id="IPR005537">
    <property type="entry name" value="RAMP_III_fam"/>
</dbReference>
<evidence type="ECO:0000256" key="1">
    <source>
        <dbReference type="ARBA" id="ARBA00023118"/>
    </source>
</evidence>
<dbReference type="EMBL" id="CP002514">
    <property type="protein sequence ID" value="AEP10949.1"/>
    <property type="molecule type" value="Genomic_DNA"/>
</dbReference>
<reference evidence="4 5" key="1">
    <citation type="journal article" date="2012" name="Environ. Microbiol.">
        <title>Complete genome of Candidatus Chloracidobacterium thermophilum, a chlorophyll-based photoheterotroph belonging to the phylum Acidobacteria.</title>
        <authorList>
            <person name="Garcia Costas A.M."/>
            <person name="Liu Z."/>
            <person name="Tomsho L.P."/>
            <person name="Schuster S.C."/>
            <person name="Ward D.M."/>
            <person name="Bryant D.A."/>
        </authorList>
    </citation>
    <scope>NUCLEOTIDE SEQUENCE [LARGE SCALE GENOMIC DNA]</scope>
    <source>
        <strain evidence="4 5">B</strain>
    </source>
</reference>
<dbReference type="AlphaFoldDB" id="G2LGI9"/>
<dbReference type="STRING" id="981222.Cabther_A0176"/>
<feature type="region of interest" description="Disordered" evidence="2">
    <location>
        <begin position="268"/>
        <end position="300"/>
    </location>
</feature>
<keyword evidence="5" id="KW-1185">Reference proteome</keyword>
<dbReference type="Proteomes" id="UP000006791">
    <property type="component" value="Chromosome 1"/>
</dbReference>
<organism evidence="4 5">
    <name type="scientific">Chloracidobacterium thermophilum (strain B)</name>
    <dbReference type="NCBI Taxonomy" id="981222"/>
    <lineage>
        <taxon>Bacteria</taxon>
        <taxon>Pseudomonadati</taxon>
        <taxon>Acidobacteriota</taxon>
        <taxon>Terriglobia</taxon>
        <taxon>Terriglobales</taxon>
        <taxon>Acidobacteriaceae</taxon>
        <taxon>Chloracidobacterium</taxon>
    </lineage>
</organism>